<evidence type="ECO:0000256" key="1">
    <source>
        <dbReference type="ARBA" id="ARBA00022723"/>
    </source>
</evidence>
<accession>A0AAW1CS47</accession>
<dbReference type="SUPFAM" id="SSF57850">
    <property type="entry name" value="RING/U-box"/>
    <property type="match status" value="1"/>
</dbReference>
<reference evidence="8 9" key="1">
    <citation type="submission" date="2022-12" db="EMBL/GenBank/DDBJ databases">
        <title>Chromosome-level genome assembly of true bugs.</title>
        <authorList>
            <person name="Ma L."/>
            <person name="Li H."/>
        </authorList>
    </citation>
    <scope>NUCLEOTIDE SEQUENCE [LARGE SCALE GENOMIC DNA]</scope>
    <source>
        <strain evidence="8">Lab_2022b</strain>
    </source>
</reference>
<dbReference type="GO" id="GO:0000981">
    <property type="term" value="F:DNA-binding transcription factor activity, RNA polymerase II-specific"/>
    <property type="evidence" value="ECO:0007669"/>
    <property type="project" value="TreeGrafter"/>
</dbReference>
<dbReference type="Proteomes" id="UP001461498">
    <property type="component" value="Unassembled WGS sequence"/>
</dbReference>
<keyword evidence="1" id="KW-0479">Metal-binding</keyword>
<evidence type="ECO:0000313" key="8">
    <source>
        <dbReference type="EMBL" id="KAK9501127.1"/>
    </source>
</evidence>
<dbReference type="PANTHER" id="PTHR12360:SF12">
    <property type="entry name" value="TRANSCRIPTIONAL REPRESSOR NF-X1"/>
    <property type="match status" value="1"/>
</dbReference>
<dbReference type="PROSITE" id="PS50089">
    <property type="entry name" value="ZF_RING_2"/>
    <property type="match status" value="1"/>
</dbReference>
<evidence type="ECO:0000256" key="5">
    <source>
        <dbReference type="SAM" id="MobiDB-lite"/>
    </source>
</evidence>
<gene>
    <name evidence="8" type="ORF">O3M35_002230</name>
</gene>
<dbReference type="PANTHER" id="PTHR12360">
    <property type="entry name" value="NUCLEAR TRANSCRIPTION FACTOR, X-BOX BINDING 1 NFX1"/>
    <property type="match status" value="1"/>
</dbReference>
<dbReference type="EMBL" id="JAPXFL010000010">
    <property type="protein sequence ID" value="KAK9501127.1"/>
    <property type="molecule type" value="Genomic_DNA"/>
</dbReference>
<dbReference type="InterPro" id="IPR001841">
    <property type="entry name" value="Znf_RING"/>
</dbReference>
<evidence type="ECO:0000259" key="7">
    <source>
        <dbReference type="PROSITE" id="PS50089"/>
    </source>
</evidence>
<organism evidence="8 9">
    <name type="scientific">Rhynocoris fuscipes</name>
    <dbReference type="NCBI Taxonomy" id="488301"/>
    <lineage>
        <taxon>Eukaryota</taxon>
        <taxon>Metazoa</taxon>
        <taxon>Ecdysozoa</taxon>
        <taxon>Arthropoda</taxon>
        <taxon>Hexapoda</taxon>
        <taxon>Insecta</taxon>
        <taxon>Pterygota</taxon>
        <taxon>Neoptera</taxon>
        <taxon>Paraneoptera</taxon>
        <taxon>Hemiptera</taxon>
        <taxon>Heteroptera</taxon>
        <taxon>Panheteroptera</taxon>
        <taxon>Cimicomorpha</taxon>
        <taxon>Reduviidae</taxon>
        <taxon>Harpactorinae</taxon>
        <taxon>Harpactorini</taxon>
        <taxon>Rhynocoris</taxon>
    </lineage>
</organism>
<evidence type="ECO:0000256" key="2">
    <source>
        <dbReference type="ARBA" id="ARBA00022771"/>
    </source>
</evidence>
<proteinExistence type="predicted"/>
<evidence type="ECO:0000256" key="4">
    <source>
        <dbReference type="PROSITE-ProRule" id="PRU00175"/>
    </source>
</evidence>
<feature type="compositionally biased region" description="Basic and acidic residues" evidence="5">
    <location>
        <begin position="56"/>
        <end position="66"/>
    </location>
</feature>
<evidence type="ECO:0000256" key="3">
    <source>
        <dbReference type="ARBA" id="ARBA00022833"/>
    </source>
</evidence>
<feature type="domain" description="PHD-type" evidence="6">
    <location>
        <begin position="75"/>
        <end position="128"/>
    </location>
</feature>
<dbReference type="InterPro" id="IPR034078">
    <property type="entry name" value="NFX1_fam"/>
</dbReference>
<dbReference type="GO" id="GO:0005634">
    <property type="term" value="C:nucleus"/>
    <property type="evidence" value="ECO:0007669"/>
    <property type="project" value="TreeGrafter"/>
</dbReference>
<dbReference type="PROSITE" id="PS50016">
    <property type="entry name" value="ZF_PHD_2"/>
    <property type="match status" value="1"/>
</dbReference>
<evidence type="ECO:0000313" key="9">
    <source>
        <dbReference type="Proteomes" id="UP001461498"/>
    </source>
</evidence>
<keyword evidence="3" id="KW-0862">Zinc</keyword>
<dbReference type="Gene3D" id="3.30.40.10">
    <property type="entry name" value="Zinc/RING finger domain, C3HC4 (zinc finger)"/>
    <property type="match status" value="1"/>
</dbReference>
<feature type="domain" description="RING-type" evidence="7">
    <location>
        <begin position="78"/>
        <end position="126"/>
    </location>
</feature>
<dbReference type="PROSITE" id="PS01359">
    <property type="entry name" value="ZF_PHD_1"/>
    <property type="match status" value="1"/>
</dbReference>
<sequence>MWPLILRLGFIALAGLGLGFVLLSQHETLYREIPYERNRREPNSTAYSRRRKSRNGQKDEECQRQDLEDQLNSGTGECVICTENLHYRDKVWSCANCWNIFHLRCISQWAHVDGLKSSLWNCPICRKSVGIHPSSLTYKCMCGRVTAPKPLAGVTPHCCGQPCLRECGNKCHPGPCSRKHY</sequence>
<name>A0AAW1CS47_9HEMI</name>
<dbReference type="GO" id="GO:0008270">
    <property type="term" value="F:zinc ion binding"/>
    <property type="evidence" value="ECO:0007669"/>
    <property type="project" value="UniProtKB-KW"/>
</dbReference>
<keyword evidence="2 4" id="KW-0863">Zinc-finger</keyword>
<comment type="caution">
    <text evidence="8">The sequence shown here is derived from an EMBL/GenBank/DDBJ whole genome shotgun (WGS) entry which is preliminary data.</text>
</comment>
<protein>
    <submittedName>
        <fullName evidence="8">Uncharacterized protein</fullName>
    </submittedName>
</protein>
<feature type="region of interest" description="Disordered" evidence="5">
    <location>
        <begin position="41"/>
        <end position="66"/>
    </location>
</feature>
<dbReference type="InterPro" id="IPR019787">
    <property type="entry name" value="Znf_PHD-finger"/>
</dbReference>
<dbReference type="GO" id="GO:0000977">
    <property type="term" value="F:RNA polymerase II transcription regulatory region sequence-specific DNA binding"/>
    <property type="evidence" value="ECO:0007669"/>
    <property type="project" value="TreeGrafter"/>
</dbReference>
<dbReference type="InterPro" id="IPR013083">
    <property type="entry name" value="Znf_RING/FYVE/PHD"/>
</dbReference>
<keyword evidence="9" id="KW-1185">Reference proteome</keyword>
<dbReference type="InterPro" id="IPR019786">
    <property type="entry name" value="Zinc_finger_PHD-type_CS"/>
</dbReference>
<dbReference type="AlphaFoldDB" id="A0AAW1CS47"/>
<evidence type="ECO:0000259" key="6">
    <source>
        <dbReference type="PROSITE" id="PS50016"/>
    </source>
</evidence>